<evidence type="ECO:0000256" key="2">
    <source>
        <dbReference type="SAM" id="Phobius"/>
    </source>
</evidence>
<evidence type="ECO:0000313" key="4">
    <source>
        <dbReference type="Proteomes" id="UP001595823"/>
    </source>
</evidence>
<keyword evidence="2" id="KW-0812">Transmembrane</keyword>
<sequence>MSSLFSFFAAAAITAGMTVAAAVSVFPVGGLLYMAKTPKEKRSWSGFAVQHAAVTGLMTAACLIYFTGALNVENGVFRAAAVLTLLLGVPAAMASCTALLVGKAGRGRPKGLPARRQPQRPRRTRDTGEAAGAFTPSNRVAAGTSRQPGPTRR</sequence>
<feature type="transmembrane region" description="Helical" evidence="2">
    <location>
        <begin position="47"/>
        <end position="67"/>
    </location>
</feature>
<feature type="transmembrane region" description="Helical" evidence="2">
    <location>
        <begin position="79"/>
        <end position="101"/>
    </location>
</feature>
<dbReference type="RefSeq" id="WP_380621335.1">
    <property type="nucleotide sequence ID" value="NZ_JBHSDK010000015.1"/>
</dbReference>
<name>A0ABV8TZZ0_9ACTN</name>
<feature type="region of interest" description="Disordered" evidence="1">
    <location>
        <begin position="104"/>
        <end position="153"/>
    </location>
</feature>
<reference evidence="4" key="1">
    <citation type="journal article" date="2019" name="Int. J. Syst. Evol. Microbiol.">
        <title>The Global Catalogue of Microorganisms (GCM) 10K type strain sequencing project: providing services to taxonomists for standard genome sequencing and annotation.</title>
        <authorList>
            <consortium name="The Broad Institute Genomics Platform"/>
            <consortium name="The Broad Institute Genome Sequencing Center for Infectious Disease"/>
            <person name="Wu L."/>
            <person name="Ma J."/>
        </authorList>
    </citation>
    <scope>NUCLEOTIDE SEQUENCE [LARGE SCALE GENOMIC DNA]</scope>
    <source>
        <strain evidence="4">IBRC-M 10908</strain>
    </source>
</reference>
<feature type="compositionally biased region" description="Polar residues" evidence="1">
    <location>
        <begin position="144"/>
        <end position="153"/>
    </location>
</feature>
<accession>A0ABV8TZZ0</accession>
<dbReference type="Proteomes" id="UP001595823">
    <property type="component" value="Unassembled WGS sequence"/>
</dbReference>
<keyword evidence="2" id="KW-1133">Transmembrane helix</keyword>
<proteinExistence type="predicted"/>
<gene>
    <name evidence="3" type="ORF">ACFPET_12185</name>
</gene>
<keyword evidence="4" id="KW-1185">Reference proteome</keyword>
<dbReference type="EMBL" id="JBHSDK010000015">
    <property type="protein sequence ID" value="MFC4335963.1"/>
    <property type="molecule type" value="Genomic_DNA"/>
</dbReference>
<evidence type="ECO:0000256" key="1">
    <source>
        <dbReference type="SAM" id="MobiDB-lite"/>
    </source>
</evidence>
<organism evidence="3 4">
    <name type="scientific">Salininema proteolyticum</name>
    <dbReference type="NCBI Taxonomy" id="1607685"/>
    <lineage>
        <taxon>Bacteria</taxon>
        <taxon>Bacillati</taxon>
        <taxon>Actinomycetota</taxon>
        <taxon>Actinomycetes</taxon>
        <taxon>Glycomycetales</taxon>
        <taxon>Glycomycetaceae</taxon>
        <taxon>Salininema</taxon>
    </lineage>
</organism>
<protein>
    <submittedName>
        <fullName evidence="3">Uncharacterized protein</fullName>
    </submittedName>
</protein>
<comment type="caution">
    <text evidence="3">The sequence shown here is derived from an EMBL/GenBank/DDBJ whole genome shotgun (WGS) entry which is preliminary data.</text>
</comment>
<keyword evidence="2" id="KW-0472">Membrane</keyword>
<feature type="transmembrane region" description="Helical" evidence="2">
    <location>
        <begin position="6"/>
        <end position="35"/>
    </location>
</feature>
<evidence type="ECO:0000313" key="3">
    <source>
        <dbReference type="EMBL" id="MFC4335963.1"/>
    </source>
</evidence>